<dbReference type="AlphaFoldDB" id="A0A971CYE3"/>
<evidence type="ECO:0000313" key="1">
    <source>
        <dbReference type="EMBL" id="NLT79047.1"/>
    </source>
</evidence>
<proteinExistence type="predicted"/>
<dbReference type="PANTHER" id="PTHR40275:SF1">
    <property type="entry name" value="SSL7038 PROTEIN"/>
    <property type="match status" value="1"/>
</dbReference>
<reference evidence="1" key="1">
    <citation type="journal article" date="2020" name="Biotechnol. Biofuels">
        <title>New insights from the biogas microbiome by comprehensive genome-resolved metagenomics of nearly 1600 species originating from multiple anaerobic digesters.</title>
        <authorList>
            <person name="Campanaro S."/>
            <person name="Treu L."/>
            <person name="Rodriguez-R L.M."/>
            <person name="Kovalovszki A."/>
            <person name="Ziels R.M."/>
            <person name="Maus I."/>
            <person name="Zhu X."/>
            <person name="Kougias P.G."/>
            <person name="Basile A."/>
            <person name="Luo G."/>
            <person name="Schluter A."/>
            <person name="Konstantinidis K.T."/>
            <person name="Angelidaki I."/>
        </authorList>
    </citation>
    <scope>NUCLEOTIDE SEQUENCE</scope>
    <source>
        <strain evidence="1">AS01afH2WH_6</strain>
    </source>
</reference>
<organism evidence="1 2">
    <name type="scientific">Bifidobacterium crudilactis</name>
    <dbReference type="NCBI Taxonomy" id="327277"/>
    <lineage>
        <taxon>Bacteria</taxon>
        <taxon>Bacillati</taxon>
        <taxon>Actinomycetota</taxon>
        <taxon>Actinomycetes</taxon>
        <taxon>Bifidobacteriales</taxon>
        <taxon>Bifidobacteriaceae</taxon>
        <taxon>Bifidobacterium</taxon>
    </lineage>
</organism>
<accession>A0A971CYE3</accession>
<dbReference type="EMBL" id="JAAXZR010000008">
    <property type="protein sequence ID" value="NLT79047.1"/>
    <property type="molecule type" value="Genomic_DNA"/>
</dbReference>
<comment type="caution">
    <text evidence="1">The sequence shown here is derived from an EMBL/GenBank/DDBJ whole genome shotgun (WGS) entry which is preliminary data.</text>
</comment>
<sequence length="95" mass="10335">MNTHRFDVSEHLHNEEDIADYLNAAMDEGGTHLVQAALGNVAKARRCISQTSQDTGISRGGLYKGLGENGNPSYENIVNIAKSLGMDLKFVPSHH</sequence>
<evidence type="ECO:0000313" key="2">
    <source>
        <dbReference type="Proteomes" id="UP000767327"/>
    </source>
</evidence>
<dbReference type="NCBIfam" id="TIGR02684">
    <property type="entry name" value="dnstrm_HI1420"/>
    <property type="match status" value="1"/>
</dbReference>
<reference evidence="1" key="2">
    <citation type="submission" date="2020-01" db="EMBL/GenBank/DDBJ databases">
        <authorList>
            <person name="Campanaro S."/>
        </authorList>
    </citation>
    <scope>NUCLEOTIDE SEQUENCE</scope>
    <source>
        <strain evidence="1">AS01afH2WH_6</strain>
    </source>
</reference>
<name>A0A971CYE3_9BIFI</name>
<protein>
    <submittedName>
        <fullName evidence="1">Addiction module antidote protein</fullName>
    </submittedName>
</protein>
<dbReference type="PANTHER" id="PTHR40275">
    <property type="entry name" value="SSL7038 PROTEIN"/>
    <property type="match status" value="1"/>
</dbReference>
<gene>
    <name evidence="1" type="ORF">GXW98_02015</name>
</gene>
<dbReference type="RefSeq" id="WP_273172649.1">
    <property type="nucleotide sequence ID" value="NZ_JAAXZR010000008.1"/>
</dbReference>
<dbReference type="Proteomes" id="UP000767327">
    <property type="component" value="Unassembled WGS sequence"/>
</dbReference>
<dbReference type="Pfam" id="PF21716">
    <property type="entry name" value="dnstrm_HI1420"/>
    <property type="match status" value="1"/>
</dbReference>
<dbReference type="InterPro" id="IPR014057">
    <property type="entry name" value="HI1420"/>
</dbReference>